<reference evidence="1 2" key="1">
    <citation type="journal article" date="2018" name="Front. Plant Sci.">
        <title>Red Clover (Trifolium pratense) and Zigzag Clover (T. medium) - A Picture of Genomic Similarities and Differences.</title>
        <authorList>
            <person name="Dluhosova J."/>
            <person name="Istvanek J."/>
            <person name="Nedelnik J."/>
            <person name="Repkova J."/>
        </authorList>
    </citation>
    <scope>NUCLEOTIDE SEQUENCE [LARGE SCALE GENOMIC DNA]</scope>
    <source>
        <strain evidence="2">cv. 10/8</strain>
        <tissue evidence="1">Leaf</tissue>
    </source>
</reference>
<dbReference type="EMBL" id="LXQA010246559">
    <property type="protein sequence ID" value="MCI37622.1"/>
    <property type="molecule type" value="Genomic_DNA"/>
</dbReference>
<name>A0A392RN38_9FABA</name>
<feature type="non-terminal residue" evidence="1">
    <location>
        <position position="1"/>
    </location>
</feature>
<sequence>PANAGAPPPTAALLTGAPPTTTVCRRFRHRPPQYRCRNSAVVHCCSGG</sequence>
<organism evidence="1 2">
    <name type="scientific">Trifolium medium</name>
    <dbReference type="NCBI Taxonomy" id="97028"/>
    <lineage>
        <taxon>Eukaryota</taxon>
        <taxon>Viridiplantae</taxon>
        <taxon>Streptophyta</taxon>
        <taxon>Embryophyta</taxon>
        <taxon>Tracheophyta</taxon>
        <taxon>Spermatophyta</taxon>
        <taxon>Magnoliopsida</taxon>
        <taxon>eudicotyledons</taxon>
        <taxon>Gunneridae</taxon>
        <taxon>Pentapetalae</taxon>
        <taxon>rosids</taxon>
        <taxon>fabids</taxon>
        <taxon>Fabales</taxon>
        <taxon>Fabaceae</taxon>
        <taxon>Papilionoideae</taxon>
        <taxon>50 kb inversion clade</taxon>
        <taxon>NPAAA clade</taxon>
        <taxon>Hologalegina</taxon>
        <taxon>IRL clade</taxon>
        <taxon>Trifolieae</taxon>
        <taxon>Trifolium</taxon>
    </lineage>
</organism>
<comment type="caution">
    <text evidence="1">The sequence shown here is derived from an EMBL/GenBank/DDBJ whole genome shotgun (WGS) entry which is preliminary data.</text>
</comment>
<proteinExistence type="predicted"/>
<evidence type="ECO:0000313" key="1">
    <source>
        <dbReference type="EMBL" id="MCI37622.1"/>
    </source>
</evidence>
<dbReference type="AlphaFoldDB" id="A0A392RN38"/>
<protein>
    <submittedName>
        <fullName evidence="1">Uncharacterized protein</fullName>
    </submittedName>
</protein>
<accession>A0A392RN38</accession>
<evidence type="ECO:0000313" key="2">
    <source>
        <dbReference type="Proteomes" id="UP000265520"/>
    </source>
</evidence>
<dbReference type="Proteomes" id="UP000265520">
    <property type="component" value="Unassembled WGS sequence"/>
</dbReference>
<keyword evidence="2" id="KW-1185">Reference proteome</keyword>